<dbReference type="KEGG" id="tam:Theam_0546"/>
<dbReference type="InterPro" id="IPR017939">
    <property type="entry name" value="G-Glutamylcylcotransferase"/>
</dbReference>
<dbReference type="InterPro" id="IPR009288">
    <property type="entry name" value="AIG2-like_dom"/>
</dbReference>
<evidence type="ECO:0000256" key="1">
    <source>
        <dbReference type="ARBA" id="ARBA00023239"/>
    </source>
</evidence>
<protein>
    <submittedName>
        <fullName evidence="5">AIG2 family protein</fullName>
    </submittedName>
</protein>
<evidence type="ECO:0000259" key="4">
    <source>
        <dbReference type="Pfam" id="PF06094"/>
    </source>
</evidence>
<proteinExistence type="predicted"/>
<sequence length="151" mass="17225">MVLYFAYGSNMNPERMRERGVKFKSFRPAKLKGYRLAFNKACYTFPGYGCANVEPDPNGVVEGVLYEVLEGLESLDSYEGYPRHYGRREVEVETPSGEKVKAVCYVAQPAFIKEGLKPHPNYLKHLLKACQLGLLSKSYCKKIESLFREKP</sequence>
<accession>E8T5P3</accession>
<dbReference type="RefSeq" id="WP_013537304.1">
    <property type="nucleotide sequence ID" value="NC_014926.1"/>
</dbReference>
<dbReference type="CDD" id="cd06661">
    <property type="entry name" value="GGCT_like"/>
    <property type="match status" value="1"/>
</dbReference>
<dbReference type="PANTHER" id="PTHR12935">
    <property type="entry name" value="GAMMA-GLUTAMYLCYCLOTRANSFERASE"/>
    <property type="match status" value="1"/>
</dbReference>
<dbReference type="GO" id="GO:0003839">
    <property type="term" value="F:gamma-glutamylcyclotransferase activity"/>
    <property type="evidence" value="ECO:0007669"/>
    <property type="project" value="InterPro"/>
</dbReference>
<feature type="active site" description="Proton acceptor" evidence="2">
    <location>
        <position position="79"/>
    </location>
</feature>
<dbReference type="eggNOG" id="COG3703">
    <property type="taxonomic scope" value="Bacteria"/>
</dbReference>
<dbReference type="Proteomes" id="UP000006362">
    <property type="component" value="Chromosome"/>
</dbReference>
<organism evidence="5 6">
    <name type="scientific">Thermovibrio ammonificans (strain DSM 15698 / JCM 12110 / HB-1)</name>
    <dbReference type="NCBI Taxonomy" id="648996"/>
    <lineage>
        <taxon>Bacteria</taxon>
        <taxon>Pseudomonadati</taxon>
        <taxon>Aquificota</taxon>
        <taxon>Aquificia</taxon>
        <taxon>Desulfurobacteriales</taxon>
        <taxon>Desulfurobacteriaceae</taxon>
        <taxon>Thermovibrio</taxon>
    </lineage>
</organism>
<dbReference type="EMBL" id="CP002444">
    <property type="protein sequence ID" value="ADU96518.1"/>
    <property type="molecule type" value="Genomic_DNA"/>
</dbReference>
<keyword evidence="6" id="KW-1185">Reference proteome</keyword>
<evidence type="ECO:0000313" key="6">
    <source>
        <dbReference type="Proteomes" id="UP000006362"/>
    </source>
</evidence>
<evidence type="ECO:0000256" key="2">
    <source>
        <dbReference type="PIRSR" id="PIRSR617939-1"/>
    </source>
</evidence>
<dbReference type="Gene3D" id="3.10.490.10">
    <property type="entry name" value="Gamma-glutamyl cyclotransferase-like"/>
    <property type="match status" value="1"/>
</dbReference>
<keyword evidence="1" id="KW-0456">Lyase</keyword>
<feature type="domain" description="Gamma-glutamylcyclotransferase AIG2-like" evidence="4">
    <location>
        <begin position="4"/>
        <end position="109"/>
    </location>
</feature>
<name>E8T5P3_THEA1</name>
<feature type="binding site" evidence="3">
    <location>
        <begin position="4"/>
        <end position="9"/>
    </location>
    <ligand>
        <name>substrate</name>
    </ligand>
</feature>
<evidence type="ECO:0000256" key="3">
    <source>
        <dbReference type="PIRSR" id="PIRSR617939-2"/>
    </source>
</evidence>
<dbReference type="HOGENOM" id="CLU_048475_6_0_0"/>
<dbReference type="InterPro" id="IPR036568">
    <property type="entry name" value="GGCT-like_sf"/>
</dbReference>
<dbReference type="AlphaFoldDB" id="E8T5P3"/>
<dbReference type="InterPro" id="IPR013024">
    <property type="entry name" value="GGCT-like"/>
</dbReference>
<dbReference type="STRING" id="648996.Theam_0546"/>
<evidence type="ECO:0000313" key="5">
    <source>
        <dbReference type="EMBL" id="ADU96518.1"/>
    </source>
</evidence>
<dbReference type="Pfam" id="PF06094">
    <property type="entry name" value="GGACT"/>
    <property type="match status" value="1"/>
</dbReference>
<dbReference type="PANTHER" id="PTHR12935:SF0">
    <property type="entry name" value="GAMMA-GLUTAMYLCYCLOTRANSFERASE"/>
    <property type="match status" value="1"/>
</dbReference>
<gene>
    <name evidence="5" type="ordered locus">Theam_0546</name>
</gene>
<dbReference type="SUPFAM" id="SSF110857">
    <property type="entry name" value="Gamma-glutamyl cyclotransferase-like"/>
    <property type="match status" value="1"/>
</dbReference>
<reference evidence="5" key="1">
    <citation type="submission" date="2011-01" db="EMBL/GenBank/DDBJ databases">
        <title>Complete sequence of chromosome of Thermovibrio ammonificans HB-1.</title>
        <authorList>
            <consortium name="US DOE Joint Genome Institute"/>
            <person name="Lucas S."/>
            <person name="Copeland A."/>
            <person name="Lapidus A."/>
            <person name="Cheng J.-F."/>
            <person name="Goodwin L."/>
            <person name="Pitluck S."/>
            <person name="Davenport K."/>
            <person name="Detter J.C."/>
            <person name="Han C."/>
            <person name="Tapia R."/>
            <person name="Land M."/>
            <person name="Hauser L."/>
            <person name="Kyrpides N."/>
            <person name="Ivanova N."/>
            <person name="Ovchinnikova G."/>
            <person name="Vetriani C."/>
            <person name="Woyke T."/>
        </authorList>
    </citation>
    <scope>NUCLEOTIDE SEQUENCE [LARGE SCALE GENOMIC DNA]</scope>
    <source>
        <strain evidence="5">HB-1</strain>
    </source>
</reference>